<dbReference type="InterPro" id="IPR036890">
    <property type="entry name" value="HATPase_C_sf"/>
</dbReference>
<proteinExistence type="predicted"/>
<feature type="region of interest" description="Disordered" evidence="2">
    <location>
        <begin position="100"/>
        <end position="127"/>
    </location>
</feature>
<keyword evidence="4" id="KW-0067">ATP-binding</keyword>
<dbReference type="InterPro" id="IPR050267">
    <property type="entry name" value="Anti-sigma-factor_SerPK"/>
</dbReference>
<name>A0A9W4DZZ1_9ACTN</name>
<dbReference type="GO" id="GO:0004674">
    <property type="term" value="F:protein serine/threonine kinase activity"/>
    <property type="evidence" value="ECO:0007669"/>
    <property type="project" value="UniProtKB-KW"/>
</dbReference>
<evidence type="ECO:0000259" key="3">
    <source>
        <dbReference type="Pfam" id="PF13581"/>
    </source>
</evidence>
<sequence>MTIPATKYEPEPAPEPRAAPGVPRPRGIRGSRLRLAGLARPAAAARHHTRTTLAAWGLPLSVVDTAELIVGELATNAEQHAQGPLSLRLALCPGGVLLIGVRDPDPTPPAPPPTPAPASPDAESGRGLSIITTLTTAHGTTYSPTHKDVWATLPLP</sequence>
<keyword evidence="1" id="KW-0808">Transferase</keyword>
<dbReference type="AlphaFoldDB" id="A0A9W4DZZ1"/>
<dbReference type="GO" id="GO:0005524">
    <property type="term" value="F:ATP binding"/>
    <property type="evidence" value="ECO:0007669"/>
    <property type="project" value="UniProtKB-KW"/>
</dbReference>
<evidence type="ECO:0000313" key="5">
    <source>
        <dbReference type="Proteomes" id="UP001153328"/>
    </source>
</evidence>
<gene>
    <name evidence="4" type="ORF">SBRY_10167</name>
</gene>
<dbReference type="Gene3D" id="3.30.565.10">
    <property type="entry name" value="Histidine kinase-like ATPase, C-terminal domain"/>
    <property type="match status" value="1"/>
</dbReference>
<dbReference type="SUPFAM" id="SSF55874">
    <property type="entry name" value="ATPase domain of HSP90 chaperone/DNA topoisomerase II/histidine kinase"/>
    <property type="match status" value="1"/>
</dbReference>
<accession>A0A9W4DZZ1</accession>
<keyword evidence="5" id="KW-1185">Reference proteome</keyword>
<protein>
    <submittedName>
        <fullName evidence="4">ATP-binding protein</fullName>
    </submittedName>
</protein>
<keyword evidence="4" id="KW-0547">Nucleotide-binding</keyword>
<reference evidence="4" key="1">
    <citation type="submission" date="2021-06" db="EMBL/GenBank/DDBJ databases">
        <authorList>
            <person name="Arsene-Ploetze F."/>
        </authorList>
    </citation>
    <scope>NUCLEOTIDE SEQUENCE</scope>
    <source>
        <strain evidence="4">SBRY1</strain>
    </source>
</reference>
<keyword evidence="1" id="KW-0418">Kinase</keyword>
<dbReference type="EMBL" id="CAJVAX010000001">
    <property type="protein sequence ID" value="CAG7598522.1"/>
    <property type="molecule type" value="Genomic_DNA"/>
</dbReference>
<feature type="compositionally biased region" description="Pro residues" evidence="2">
    <location>
        <begin position="106"/>
        <end position="118"/>
    </location>
</feature>
<dbReference type="PANTHER" id="PTHR35526">
    <property type="entry name" value="ANTI-SIGMA-F FACTOR RSBW-RELATED"/>
    <property type="match status" value="1"/>
</dbReference>
<evidence type="ECO:0000313" key="4">
    <source>
        <dbReference type="EMBL" id="CAG7598522.1"/>
    </source>
</evidence>
<dbReference type="PANTHER" id="PTHR35526:SF3">
    <property type="entry name" value="ANTI-SIGMA-F FACTOR RSBW"/>
    <property type="match status" value="1"/>
</dbReference>
<dbReference type="InterPro" id="IPR003594">
    <property type="entry name" value="HATPase_dom"/>
</dbReference>
<comment type="caution">
    <text evidence="4">The sequence shown here is derived from an EMBL/GenBank/DDBJ whole genome shotgun (WGS) entry which is preliminary data.</text>
</comment>
<keyword evidence="1" id="KW-0723">Serine/threonine-protein kinase</keyword>
<dbReference type="RefSeq" id="WP_205044598.1">
    <property type="nucleotide sequence ID" value="NZ_CAJVAX010000001.1"/>
</dbReference>
<dbReference type="Proteomes" id="UP001153328">
    <property type="component" value="Unassembled WGS sequence"/>
</dbReference>
<evidence type="ECO:0000256" key="1">
    <source>
        <dbReference type="ARBA" id="ARBA00022527"/>
    </source>
</evidence>
<organism evidence="4 5">
    <name type="scientific">Actinacidiphila bryophytorum</name>
    <dbReference type="NCBI Taxonomy" id="1436133"/>
    <lineage>
        <taxon>Bacteria</taxon>
        <taxon>Bacillati</taxon>
        <taxon>Actinomycetota</taxon>
        <taxon>Actinomycetes</taxon>
        <taxon>Kitasatosporales</taxon>
        <taxon>Streptomycetaceae</taxon>
        <taxon>Actinacidiphila</taxon>
    </lineage>
</organism>
<evidence type="ECO:0000256" key="2">
    <source>
        <dbReference type="SAM" id="MobiDB-lite"/>
    </source>
</evidence>
<dbReference type="Pfam" id="PF13581">
    <property type="entry name" value="HATPase_c_2"/>
    <property type="match status" value="1"/>
</dbReference>
<feature type="domain" description="Histidine kinase/HSP90-like ATPase" evidence="3">
    <location>
        <begin position="42"/>
        <end position="152"/>
    </location>
</feature>
<feature type="region of interest" description="Disordered" evidence="2">
    <location>
        <begin position="1"/>
        <end position="28"/>
    </location>
</feature>